<dbReference type="PANTHER" id="PTHR22906">
    <property type="entry name" value="PROPERDIN"/>
    <property type="match status" value="1"/>
</dbReference>
<gene>
    <name evidence="4" type="ORF">DGYR_LOCUS3479</name>
</gene>
<keyword evidence="1" id="KW-0677">Repeat</keyword>
<dbReference type="PROSITE" id="PS50835">
    <property type="entry name" value="IG_LIKE"/>
    <property type="match status" value="1"/>
</dbReference>
<dbReference type="InterPro" id="IPR036179">
    <property type="entry name" value="Ig-like_dom_sf"/>
</dbReference>
<dbReference type="FunFam" id="2.20.100.10:FF:000001">
    <property type="entry name" value="semaphorin-5A isoform X1"/>
    <property type="match status" value="1"/>
</dbReference>
<sequence>MDELIDCRAEHPIACGFDKDGESQTKFIDCETSGFDCTEDGDFTGEWTKWKNFVKRLRKVEILASNVLVKLITNCLCNNSRTAKREPQLNIHWGAWLKFESGSKWHCPTECYSKKVMAYRKRMCIRNEPKDKYTCEGVLKEDTRLRQERWISSDPFTDRLMAQFRSCMQEVNVEGKLQNLPRCRKEWTVWTAWTACPKNINDNCKTIISWQSIQSVRIRKCIGFGRYCLPKLKKTIKLLWNDTVKQLLKVEQTFPIMDVEKVNCYKLMIGKNLKHIKNQIDRCNLNKVNGKWGSWSMWSRDCDVTCGWGRRSRIRYCNNPPPIAGGKECIGRSNEVRWCKANLLCPINGGWTEWTLLECNATCSPGGVLSKRRWCSNPPPMFGGFVCSGSAFVTGIACNENVDCEKALMPKLSDALENEIQKNINQTFNNIEKIVLKRHLLNCNILATKMFRNEIPSVKIYWTFNGHSLGLSAYTSLEGDSIFLTKLYPFNSGVYTCEAEYWRSKDQFQ</sequence>
<keyword evidence="2" id="KW-1015">Disulfide bond</keyword>
<dbReference type="InterPro" id="IPR000884">
    <property type="entry name" value="TSP1_rpt"/>
</dbReference>
<evidence type="ECO:0000256" key="2">
    <source>
        <dbReference type="ARBA" id="ARBA00023157"/>
    </source>
</evidence>
<dbReference type="PROSITE" id="PS50092">
    <property type="entry name" value="TSP1"/>
    <property type="match status" value="2"/>
</dbReference>
<keyword evidence="5" id="KW-1185">Reference proteome</keyword>
<dbReference type="EMBL" id="CAJFCJ010000005">
    <property type="protein sequence ID" value="CAD5114652.1"/>
    <property type="molecule type" value="Genomic_DNA"/>
</dbReference>
<evidence type="ECO:0000313" key="4">
    <source>
        <dbReference type="EMBL" id="CAD5114652.1"/>
    </source>
</evidence>
<reference evidence="4 5" key="1">
    <citation type="submission" date="2020-08" db="EMBL/GenBank/DDBJ databases">
        <authorList>
            <person name="Hejnol A."/>
        </authorList>
    </citation>
    <scope>NUCLEOTIDE SEQUENCE [LARGE SCALE GENOMIC DNA]</scope>
</reference>
<dbReference type="Pfam" id="PF00090">
    <property type="entry name" value="TSP_1"/>
    <property type="match status" value="2"/>
</dbReference>
<dbReference type="SUPFAM" id="SSF82895">
    <property type="entry name" value="TSP-1 type 1 repeat"/>
    <property type="match status" value="2"/>
</dbReference>
<accession>A0A7I8VFA5</accession>
<dbReference type="InterPro" id="IPR052065">
    <property type="entry name" value="Compl_asym_regulator"/>
</dbReference>
<dbReference type="Gene3D" id="2.20.100.10">
    <property type="entry name" value="Thrombospondin type-1 (TSP1) repeat"/>
    <property type="match status" value="2"/>
</dbReference>
<dbReference type="CDD" id="cd00096">
    <property type="entry name" value="Ig"/>
    <property type="match status" value="1"/>
</dbReference>
<evidence type="ECO:0000256" key="1">
    <source>
        <dbReference type="ARBA" id="ARBA00022737"/>
    </source>
</evidence>
<dbReference type="PANTHER" id="PTHR22906:SF21">
    <property type="entry name" value="SEMA DOMAIN-CONTAINING PROTEIN"/>
    <property type="match status" value="1"/>
</dbReference>
<proteinExistence type="predicted"/>
<dbReference type="InterPro" id="IPR007110">
    <property type="entry name" value="Ig-like_dom"/>
</dbReference>
<name>A0A7I8VFA5_9ANNE</name>
<evidence type="ECO:0000259" key="3">
    <source>
        <dbReference type="PROSITE" id="PS50835"/>
    </source>
</evidence>
<dbReference type="SUPFAM" id="SSF48726">
    <property type="entry name" value="Immunoglobulin"/>
    <property type="match status" value="1"/>
</dbReference>
<dbReference type="Proteomes" id="UP000549394">
    <property type="component" value="Unassembled WGS sequence"/>
</dbReference>
<evidence type="ECO:0000313" key="5">
    <source>
        <dbReference type="Proteomes" id="UP000549394"/>
    </source>
</evidence>
<dbReference type="InterPro" id="IPR036383">
    <property type="entry name" value="TSP1_rpt_sf"/>
</dbReference>
<dbReference type="OrthoDB" id="446173at2759"/>
<dbReference type="SMART" id="SM00209">
    <property type="entry name" value="TSP1"/>
    <property type="match status" value="2"/>
</dbReference>
<comment type="caution">
    <text evidence="4">The sequence shown here is derived from an EMBL/GenBank/DDBJ whole genome shotgun (WGS) entry which is preliminary data.</text>
</comment>
<organism evidence="4 5">
    <name type="scientific">Dimorphilus gyrociliatus</name>
    <dbReference type="NCBI Taxonomy" id="2664684"/>
    <lineage>
        <taxon>Eukaryota</taxon>
        <taxon>Metazoa</taxon>
        <taxon>Spiralia</taxon>
        <taxon>Lophotrochozoa</taxon>
        <taxon>Annelida</taxon>
        <taxon>Polychaeta</taxon>
        <taxon>Polychaeta incertae sedis</taxon>
        <taxon>Dinophilidae</taxon>
        <taxon>Dimorphilus</taxon>
    </lineage>
</organism>
<dbReference type="AlphaFoldDB" id="A0A7I8VFA5"/>
<feature type="domain" description="Ig-like" evidence="3">
    <location>
        <begin position="410"/>
        <end position="509"/>
    </location>
</feature>
<protein>
    <submittedName>
        <fullName evidence="4">DgyrCDS3702</fullName>
    </submittedName>
</protein>